<dbReference type="GO" id="GO:0016301">
    <property type="term" value="F:kinase activity"/>
    <property type="evidence" value="ECO:0007669"/>
    <property type="project" value="UniProtKB-KW"/>
</dbReference>
<dbReference type="PROSITE" id="PS00583">
    <property type="entry name" value="PFKB_KINASES_1"/>
    <property type="match status" value="1"/>
</dbReference>
<dbReference type="PANTHER" id="PTHR10584">
    <property type="entry name" value="SUGAR KINASE"/>
    <property type="match status" value="1"/>
</dbReference>
<dbReference type="EMBL" id="JAABNR010000001">
    <property type="protein sequence ID" value="NBZ86108.1"/>
    <property type="molecule type" value="Genomic_DNA"/>
</dbReference>
<protein>
    <submittedName>
        <fullName evidence="4">Kinase</fullName>
    </submittedName>
</protein>
<dbReference type="InterPro" id="IPR011611">
    <property type="entry name" value="PfkB_dom"/>
</dbReference>
<dbReference type="Gene3D" id="3.40.1190.20">
    <property type="match status" value="1"/>
</dbReference>
<dbReference type="PANTHER" id="PTHR10584:SF166">
    <property type="entry name" value="RIBOKINASE"/>
    <property type="match status" value="1"/>
</dbReference>
<keyword evidence="2 4" id="KW-0418">Kinase</keyword>
<keyword evidence="1" id="KW-0808">Transferase</keyword>
<dbReference type="Proteomes" id="UP001193501">
    <property type="component" value="Unassembled WGS sequence"/>
</dbReference>
<evidence type="ECO:0000313" key="4">
    <source>
        <dbReference type="EMBL" id="NBZ86108.1"/>
    </source>
</evidence>
<keyword evidence="5" id="KW-1185">Reference proteome</keyword>
<dbReference type="SUPFAM" id="SSF53613">
    <property type="entry name" value="Ribokinase-like"/>
    <property type="match status" value="1"/>
</dbReference>
<comment type="caution">
    <text evidence="4">The sequence shown here is derived from an EMBL/GenBank/DDBJ whole genome shotgun (WGS) entry which is preliminary data.</text>
</comment>
<dbReference type="RefSeq" id="WP_168772908.1">
    <property type="nucleotide sequence ID" value="NZ_JAABNR010000001.1"/>
</dbReference>
<evidence type="ECO:0000259" key="3">
    <source>
        <dbReference type="Pfam" id="PF00294"/>
    </source>
</evidence>
<proteinExistence type="predicted"/>
<sequence>MSALAPKPDILCIGSVLWDIIGRASVPLGAGGDVPGRITRLPGGVALNIALTLARLGLRPGLLTAVGRDAEGQDLVAACAARGMITDYIHRTDRPTDRYMAIESGGGLVAAIADAHTLEAEGAAILKALSDGRLGTPSAPWAGMIALDGNLTEALLTEIAGSALFERADLRVAPASPGKALRLRPLLTHPGTTLYVNLAEARQIGDCPDADAPAAAEAMLARGAARVLVTDGANPCAKGMAGEGIHIGHPPKVQVRRITGAGDTFMAAHIVAEREGASPKAALDAALKAAADYISKEVGT</sequence>
<dbReference type="InterPro" id="IPR002173">
    <property type="entry name" value="Carboh/pur_kinase_PfkB_CS"/>
</dbReference>
<evidence type="ECO:0000256" key="2">
    <source>
        <dbReference type="ARBA" id="ARBA00022777"/>
    </source>
</evidence>
<evidence type="ECO:0000256" key="1">
    <source>
        <dbReference type="ARBA" id="ARBA00022679"/>
    </source>
</evidence>
<dbReference type="AlphaFoldDB" id="A0AAE4Y7R8"/>
<reference evidence="4" key="1">
    <citation type="submission" date="2020-01" db="EMBL/GenBank/DDBJ databases">
        <authorList>
            <person name="Chen W.-M."/>
        </authorList>
    </citation>
    <scope>NUCLEOTIDE SEQUENCE</scope>
    <source>
        <strain evidence="4">CYK-10</strain>
    </source>
</reference>
<accession>A0AAE4Y7R8</accession>
<name>A0AAE4Y7R8_9RHOB</name>
<evidence type="ECO:0000313" key="5">
    <source>
        <dbReference type="Proteomes" id="UP001193501"/>
    </source>
</evidence>
<dbReference type="Pfam" id="PF00294">
    <property type="entry name" value="PfkB"/>
    <property type="match status" value="1"/>
</dbReference>
<feature type="domain" description="Carbohydrate kinase PfkB" evidence="3">
    <location>
        <begin position="9"/>
        <end position="294"/>
    </location>
</feature>
<dbReference type="InterPro" id="IPR029056">
    <property type="entry name" value="Ribokinase-like"/>
</dbReference>
<gene>
    <name evidence="4" type="ORF">GV832_00805</name>
</gene>
<organism evidence="4 5">
    <name type="scientific">Stagnihabitans tardus</name>
    <dbReference type="NCBI Taxonomy" id="2699202"/>
    <lineage>
        <taxon>Bacteria</taxon>
        <taxon>Pseudomonadati</taxon>
        <taxon>Pseudomonadota</taxon>
        <taxon>Alphaproteobacteria</taxon>
        <taxon>Rhodobacterales</taxon>
        <taxon>Paracoccaceae</taxon>
        <taxon>Stagnihabitans</taxon>
    </lineage>
</organism>